<keyword evidence="3" id="KW-0964">Secreted</keyword>
<dbReference type="AlphaFoldDB" id="A0A9N9XFG4"/>
<evidence type="ECO:0000256" key="2">
    <source>
        <dbReference type="ARBA" id="ARBA00008098"/>
    </source>
</evidence>
<dbReference type="InterPro" id="IPR036728">
    <property type="entry name" value="PBP_GOBP_sf"/>
</dbReference>
<dbReference type="GO" id="GO:0005549">
    <property type="term" value="F:odorant binding"/>
    <property type="evidence" value="ECO:0007669"/>
    <property type="project" value="InterPro"/>
</dbReference>
<dbReference type="InterPro" id="IPR006170">
    <property type="entry name" value="PBP/GOBP"/>
</dbReference>
<evidence type="ECO:0000313" key="7">
    <source>
        <dbReference type="Proteomes" id="UP001153709"/>
    </source>
</evidence>
<evidence type="ECO:0000256" key="5">
    <source>
        <dbReference type="SAM" id="Phobius"/>
    </source>
</evidence>
<name>A0A9N9XFG4_DIABA</name>
<dbReference type="EMBL" id="OU898279">
    <property type="protein sequence ID" value="CAG9834037.1"/>
    <property type="molecule type" value="Genomic_DNA"/>
</dbReference>
<feature type="transmembrane region" description="Helical" evidence="5">
    <location>
        <begin position="22"/>
        <end position="43"/>
    </location>
</feature>
<comment type="subcellular location">
    <subcellularLocation>
        <location evidence="1">Secreted</location>
    </subcellularLocation>
</comment>
<evidence type="ECO:0000256" key="3">
    <source>
        <dbReference type="ARBA" id="ARBA00022525"/>
    </source>
</evidence>
<organism evidence="6 7">
    <name type="scientific">Diabrotica balteata</name>
    <name type="common">Banded cucumber beetle</name>
    <dbReference type="NCBI Taxonomy" id="107213"/>
    <lineage>
        <taxon>Eukaryota</taxon>
        <taxon>Metazoa</taxon>
        <taxon>Ecdysozoa</taxon>
        <taxon>Arthropoda</taxon>
        <taxon>Hexapoda</taxon>
        <taxon>Insecta</taxon>
        <taxon>Pterygota</taxon>
        <taxon>Neoptera</taxon>
        <taxon>Endopterygota</taxon>
        <taxon>Coleoptera</taxon>
        <taxon>Polyphaga</taxon>
        <taxon>Cucujiformia</taxon>
        <taxon>Chrysomeloidea</taxon>
        <taxon>Chrysomelidae</taxon>
        <taxon>Galerucinae</taxon>
        <taxon>Diabroticina</taxon>
        <taxon>Diabroticites</taxon>
        <taxon>Diabrotica</taxon>
    </lineage>
</organism>
<protein>
    <submittedName>
        <fullName evidence="6">Uncharacterized protein</fullName>
    </submittedName>
</protein>
<keyword evidence="5" id="KW-0472">Membrane</keyword>
<dbReference type="Gene3D" id="1.10.238.20">
    <property type="entry name" value="Pheromone/general odorant binding protein domain"/>
    <property type="match status" value="1"/>
</dbReference>
<dbReference type="GO" id="GO:0005615">
    <property type="term" value="C:extracellular space"/>
    <property type="evidence" value="ECO:0007669"/>
    <property type="project" value="TreeGrafter"/>
</dbReference>
<evidence type="ECO:0000313" key="6">
    <source>
        <dbReference type="EMBL" id="CAG9834037.1"/>
    </source>
</evidence>
<keyword evidence="5" id="KW-1133">Transmembrane helix</keyword>
<accession>A0A9N9XFG4</accession>
<evidence type="ECO:0000256" key="4">
    <source>
        <dbReference type="ARBA" id="ARBA00022729"/>
    </source>
</evidence>
<dbReference type="CDD" id="cd23992">
    <property type="entry name" value="PBP_GOBP"/>
    <property type="match status" value="1"/>
</dbReference>
<dbReference type="Pfam" id="PF01395">
    <property type="entry name" value="PBP_GOBP"/>
    <property type="match status" value="1"/>
</dbReference>
<dbReference type="PANTHER" id="PTHR11857">
    <property type="entry name" value="ODORANT BINDING PROTEIN-RELATED"/>
    <property type="match status" value="1"/>
</dbReference>
<dbReference type="GO" id="GO:0007608">
    <property type="term" value="P:sensory perception of smell"/>
    <property type="evidence" value="ECO:0007669"/>
    <property type="project" value="TreeGrafter"/>
</dbReference>
<dbReference type="Proteomes" id="UP001153709">
    <property type="component" value="Chromosome 4"/>
</dbReference>
<gene>
    <name evidence="6" type="ORF">DIABBA_LOCUS7388</name>
</gene>
<dbReference type="SMART" id="SM00708">
    <property type="entry name" value="PhBP"/>
    <property type="match status" value="1"/>
</dbReference>
<dbReference type="PANTHER" id="PTHR11857:SF43">
    <property type="entry name" value="GEO07291P1-RELATED"/>
    <property type="match status" value="1"/>
</dbReference>
<dbReference type="SUPFAM" id="SSF47565">
    <property type="entry name" value="Insect pheromone/odorant-binding proteins"/>
    <property type="match status" value="1"/>
</dbReference>
<proteinExistence type="inferred from homology"/>
<comment type="similarity">
    <text evidence="2">Belongs to the PBP/GOBP family.</text>
</comment>
<sequence>MICSLNSQLTIRPDHFTQKSTIMQALAVLLVISFIGLSVATVLSPEVQAKILSIGKKCVEETGVDVSKLLELQTGNFVEDQKVKEHLLCMSKKSGAQKENGDFDEDLIRKTLIDISKDPAKTDEIIKKCMIKKPLPEDSTFESCKCLYGEVPKEEIMALKE</sequence>
<keyword evidence="5" id="KW-0812">Transmembrane</keyword>
<dbReference type="OrthoDB" id="6693014at2759"/>
<reference evidence="6" key="1">
    <citation type="submission" date="2022-01" db="EMBL/GenBank/DDBJ databases">
        <authorList>
            <person name="King R."/>
        </authorList>
    </citation>
    <scope>NUCLEOTIDE SEQUENCE</scope>
</reference>
<keyword evidence="4" id="KW-0732">Signal</keyword>
<evidence type="ECO:0000256" key="1">
    <source>
        <dbReference type="ARBA" id="ARBA00004613"/>
    </source>
</evidence>
<keyword evidence="7" id="KW-1185">Reference proteome</keyword>